<dbReference type="PATRIC" id="fig|1618353.3.peg.156"/>
<organism evidence="4 5">
    <name type="scientific">Candidatus Amesbacteria bacterium GW2011_GWA1_47_16</name>
    <dbReference type="NCBI Taxonomy" id="1618353"/>
    <lineage>
        <taxon>Bacteria</taxon>
        <taxon>Candidatus Amesiibacteriota</taxon>
    </lineage>
</organism>
<dbReference type="AlphaFoldDB" id="A0A0G1S672"/>
<dbReference type="PANTHER" id="PTHR43793:SF2">
    <property type="entry name" value="BIFUNCTIONAL PROTEIN HLDE"/>
    <property type="match status" value="1"/>
</dbReference>
<dbReference type="PANTHER" id="PTHR43793">
    <property type="entry name" value="FAD SYNTHASE"/>
    <property type="match status" value="1"/>
</dbReference>
<dbReference type="EMBL" id="LCNV01000003">
    <property type="protein sequence ID" value="KKU64902.1"/>
    <property type="molecule type" value="Genomic_DNA"/>
</dbReference>
<reference evidence="4 5" key="1">
    <citation type="journal article" date="2015" name="Nature">
        <title>rRNA introns, odd ribosomes, and small enigmatic genomes across a large radiation of phyla.</title>
        <authorList>
            <person name="Brown C.T."/>
            <person name="Hug L.A."/>
            <person name="Thomas B.C."/>
            <person name="Sharon I."/>
            <person name="Castelle C.J."/>
            <person name="Singh A."/>
            <person name="Wilkins M.J."/>
            <person name="Williams K.H."/>
            <person name="Banfield J.F."/>
        </authorList>
    </citation>
    <scope>NUCLEOTIDE SEQUENCE [LARGE SCALE GENOMIC DNA]</scope>
</reference>
<evidence type="ECO:0000256" key="2">
    <source>
        <dbReference type="ARBA" id="ARBA00022695"/>
    </source>
</evidence>
<sequence>MPAIEQEIRVNGKLMVAHFVPGYTEERNLLYDQKVVPKEELAGWGEALKRRHRKKVFTTGAYDVIHLGHIRYLQLAASLGDDLMVGLNSDSSVRTYKGEGRPVQEETERAELLCGLTCVGFITIFDELTGAETIRLFRPDVYLCVEGSWEGDLGSKEEVIAMEEVGGEVWCCPRQGPTISTTAIIERIERKYGERIMGDFKQLIQGDKHE</sequence>
<protein>
    <submittedName>
        <fullName evidence="4">Cytidyltransferase-related domain protein</fullName>
    </submittedName>
</protein>
<dbReference type="Pfam" id="PF01467">
    <property type="entry name" value="CTP_transf_like"/>
    <property type="match status" value="1"/>
</dbReference>
<dbReference type="InterPro" id="IPR014729">
    <property type="entry name" value="Rossmann-like_a/b/a_fold"/>
</dbReference>
<proteinExistence type="predicted"/>
<keyword evidence="1 4" id="KW-0808">Transferase</keyword>
<evidence type="ECO:0000313" key="4">
    <source>
        <dbReference type="EMBL" id="KKU64902.1"/>
    </source>
</evidence>
<dbReference type="InterPro" id="IPR004821">
    <property type="entry name" value="Cyt_trans-like"/>
</dbReference>
<dbReference type="NCBIfam" id="TIGR00125">
    <property type="entry name" value="cyt_tran_rel"/>
    <property type="match status" value="1"/>
</dbReference>
<comment type="caution">
    <text evidence="4">The sequence shown here is derived from an EMBL/GenBank/DDBJ whole genome shotgun (WGS) entry which is preliminary data.</text>
</comment>
<keyword evidence="2" id="KW-0548">Nucleotidyltransferase</keyword>
<evidence type="ECO:0000313" key="5">
    <source>
        <dbReference type="Proteomes" id="UP000034364"/>
    </source>
</evidence>
<dbReference type="SUPFAM" id="SSF52374">
    <property type="entry name" value="Nucleotidylyl transferase"/>
    <property type="match status" value="1"/>
</dbReference>
<evidence type="ECO:0000256" key="1">
    <source>
        <dbReference type="ARBA" id="ARBA00022679"/>
    </source>
</evidence>
<dbReference type="Proteomes" id="UP000034364">
    <property type="component" value="Unassembled WGS sequence"/>
</dbReference>
<accession>A0A0G1S672</accession>
<name>A0A0G1S672_9BACT</name>
<gene>
    <name evidence="4" type="ORF">UX87_C0003G0043</name>
</gene>
<feature type="domain" description="Cytidyltransferase-like" evidence="3">
    <location>
        <begin position="58"/>
        <end position="187"/>
    </location>
</feature>
<evidence type="ECO:0000259" key="3">
    <source>
        <dbReference type="Pfam" id="PF01467"/>
    </source>
</evidence>
<dbReference type="InterPro" id="IPR050385">
    <property type="entry name" value="Archaeal_FAD_synthase"/>
</dbReference>
<dbReference type="GO" id="GO:0016779">
    <property type="term" value="F:nucleotidyltransferase activity"/>
    <property type="evidence" value="ECO:0007669"/>
    <property type="project" value="UniProtKB-KW"/>
</dbReference>
<dbReference type="Gene3D" id="3.40.50.620">
    <property type="entry name" value="HUPs"/>
    <property type="match status" value="1"/>
</dbReference>